<name>W7HYP4_9PEZI</name>
<keyword evidence="3" id="KW-1185">Reference proteome</keyword>
<evidence type="ECO:0000313" key="3">
    <source>
        <dbReference type="Proteomes" id="UP000024837"/>
    </source>
</evidence>
<dbReference type="EMBL" id="KI966432">
    <property type="protein sequence ID" value="EWC45053.1"/>
    <property type="molecule type" value="Genomic_DNA"/>
</dbReference>
<gene>
    <name evidence="2" type="ORF">DRE_06333</name>
</gene>
<dbReference type="PANTHER" id="PTHR48439">
    <property type="entry name" value="HEMIMETHYLATED DNA-BINDING DOMAIN-CONTAINING PROTEIN"/>
    <property type="match status" value="1"/>
</dbReference>
<dbReference type="InterPro" id="IPR011722">
    <property type="entry name" value="Hemimethylated_DNA-bd_dom"/>
</dbReference>
<evidence type="ECO:0000259" key="1">
    <source>
        <dbReference type="SMART" id="SM00992"/>
    </source>
</evidence>
<reference evidence="2 3" key="1">
    <citation type="submission" date="2013-05" db="EMBL/GenBank/DDBJ databases">
        <title>Drechslerella stenobrocha genome reveals carnivorous origination and mechanical trapping mechanism of predatory fungi.</title>
        <authorList>
            <person name="Liu X."/>
            <person name="Zhang W."/>
            <person name="Liu K."/>
        </authorList>
    </citation>
    <scope>NUCLEOTIDE SEQUENCE [LARGE SCALE GENOMIC DNA]</scope>
    <source>
        <strain evidence="2 3">248</strain>
    </source>
</reference>
<proteinExistence type="predicted"/>
<dbReference type="Gene3D" id="2.30.30.390">
    <property type="entry name" value="Hemimethylated DNA-binding domain"/>
    <property type="match status" value="1"/>
</dbReference>
<organism evidence="2 3">
    <name type="scientific">Drechslerella stenobrocha 248</name>
    <dbReference type="NCBI Taxonomy" id="1043628"/>
    <lineage>
        <taxon>Eukaryota</taxon>
        <taxon>Fungi</taxon>
        <taxon>Dikarya</taxon>
        <taxon>Ascomycota</taxon>
        <taxon>Pezizomycotina</taxon>
        <taxon>Orbiliomycetes</taxon>
        <taxon>Orbiliales</taxon>
        <taxon>Orbiliaceae</taxon>
        <taxon>Drechslerella</taxon>
    </lineage>
</organism>
<dbReference type="Proteomes" id="UP000024837">
    <property type="component" value="Unassembled WGS sequence"/>
</dbReference>
<dbReference type="OrthoDB" id="28868at2759"/>
<dbReference type="PANTHER" id="PTHR48439:SF1">
    <property type="entry name" value="HEMIMETHYLATED DNA-BINDING DOMAIN-CONTAINING PROTEIN"/>
    <property type="match status" value="1"/>
</dbReference>
<dbReference type="NCBIfam" id="TIGR02097">
    <property type="entry name" value="yccV"/>
    <property type="match status" value="1"/>
</dbReference>
<dbReference type="SMART" id="SM00992">
    <property type="entry name" value="YccV-like"/>
    <property type="match status" value="1"/>
</dbReference>
<dbReference type="GO" id="GO:0003677">
    <property type="term" value="F:DNA binding"/>
    <property type="evidence" value="ECO:0007669"/>
    <property type="project" value="InterPro"/>
</dbReference>
<feature type="domain" description="Hemimethylated DNA-binding" evidence="1">
    <location>
        <begin position="15"/>
        <end position="113"/>
    </location>
</feature>
<dbReference type="HOGENOM" id="CLU_2038025_0_0_1"/>
<sequence length="121" mass="14227">MARKVKRRSSFENRGVLFFIGTVFQHRRYGYQAAITGWTINMTHEGVDFEESELQEGLKQPFYRVIVEDLSVRYVAQENILEQRPTSPGRLAHVLAGKYFKRFNSSEGRFVSNMREEYPED</sequence>
<dbReference type="InterPro" id="IPR036623">
    <property type="entry name" value="Hemimethylated_DNA-bd_sf"/>
</dbReference>
<dbReference type="Pfam" id="PF08755">
    <property type="entry name" value="YccV-like"/>
    <property type="match status" value="1"/>
</dbReference>
<evidence type="ECO:0000313" key="2">
    <source>
        <dbReference type="EMBL" id="EWC45053.1"/>
    </source>
</evidence>
<dbReference type="SUPFAM" id="SSF141255">
    <property type="entry name" value="YccV-like"/>
    <property type="match status" value="1"/>
</dbReference>
<accession>W7HYP4</accession>
<dbReference type="AlphaFoldDB" id="W7HYP4"/>
<protein>
    <recommendedName>
        <fullName evidence="1">Hemimethylated DNA-binding domain-containing protein</fullName>
    </recommendedName>
</protein>
<dbReference type="InterPro" id="IPR053189">
    <property type="entry name" value="Clp_protease_adapter_ClpF"/>
</dbReference>